<protein>
    <submittedName>
        <fullName evidence="1">Putative secreted protein</fullName>
    </submittedName>
</protein>
<proteinExistence type="predicted"/>
<organism evidence="1">
    <name type="scientific">Anopheles darlingi</name>
    <name type="common">Mosquito</name>
    <dbReference type="NCBI Taxonomy" id="43151"/>
    <lineage>
        <taxon>Eukaryota</taxon>
        <taxon>Metazoa</taxon>
        <taxon>Ecdysozoa</taxon>
        <taxon>Arthropoda</taxon>
        <taxon>Hexapoda</taxon>
        <taxon>Insecta</taxon>
        <taxon>Pterygota</taxon>
        <taxon>Neoptera</taxon>
        <taxon>Endopterygota</taxon>
        <taxon>Diptera</taxon>
        <taxon>Nematocera</taxon>
        <taxon>Culicoidea</taxon>
        <taxon>Culicidae</taxon>
        <taxon>Anophelinae</taxon>
        <taxon>Anopheles</taxon>
    </lineage>
</organism>
<reference evidence="1" key="1">
    <citation type="submission" date="2018-01" db="EMBL/GenBank/DDBJ databases">
        <title>An insight into the sialome of Amazonian anophelines.</title>
        <authorList>
            <person name="Ribeiro J.M."/>
            <person name="Scarpassa V."/>
            <person name="Calvo E."/>
        </authorList>
    </citation>
    <scope>NUCLEOTIDE SEQUENCE</scope>
</reference>
<name>A0A2M4D1L9_ANODA</name>
<dbReference type="AlphaFoldDB" id="A0A2M4D1L9"/>
<evidence type="ECO:0000313" key="1">
    <source>
        <dbReference type="EMBL" id="MBW71447.1"/>
    </source>
</evidence>
<sequence length="71" mass="8056">MGGLSAFKRRPLTCYFCLLVHTHTGMHVHTHALGIKDRKDLTRKTVGRGTSPTGWITGVHFRTLQRKDARQ</sequence>
<dbReference type="EMBL" id="GGFL01007269">
    <property type="protein sequence ID" value="MBW71447.1"/>
    <property type="molecule type" value="Transcribed_RNA"/>
</dbReference>
<accession>A0A2M4D1L9</accession>